<sequence>MKVKDNSSDGVAILASWLKEARHTTVLTGAGMSTESNIPDFRSKSGWWNNIDPRTVATTKALKRDYDLFHEFYSMRIRGLEKCSPHKGHKILSAWEGRGLIQAIATQNVDGYHIAAGNESVYELHGSIHKIRCDKCSTPDSIDHFLDKESCHSCGGKLRPGVVLFGETLPEESWNTAMSHIRKSDLVIVIGTSLEVYPASELPSMTNGRKVYINAEIDYHATQFDLTIEGKAGKILKQVNELLNL</sequence>
<dbReference type="Gene3D" id="3.40.50.1220">
    <property type="entry name" value="TPP-binding domain"/>
    <property type="match status" value="1"/>
</dbReference>
<feature type="binding site" evidence="4">
    <location>
        <position position="133"/>
    </location>
    <ligand>
        <name>Zn(2+)</name>
        <dbReference type="ChEBI" id="CHEBI:29105"/>
    </ligand>
</feature>
<feature type="binding site" evidence="4">
    <location>
        <position position="136"/>
    </location>
    <ligand>
        <name>Zn(2+)</name>
        <dbReference type="ChEBI" id="CHEBI:29105"/>
    </ligand>
</feature>
<dbReference type="PANTHER" id="PTHR11085:SF4">
    <property type="entry name" value="NAD-DEPENDENT PROTEIN DEACYLASE"/>
    <property type="match status" value="1"/>
</dbReference>
<evidence type="ECO:0000313" key="6">
    <source>
        <dbReference type="EMBL" id="MBE4908482.1"/>
    </source>
</evidence>
<dbReference type="NCBIfam" id="NF001753">
    <property type="entry name" value="PRK00481.1-3"/>
    <property type="match status" value="1"/>
</dbReference>
<keyword evidence="2" id="KW-0808">Transferase</keyword>
<comment type="caution">
    <text evidence="6">The sequence shown here is derived from an EMBL/GenBank/DDBJ whole genome shotgun (WGS) entry which is preliminary data.</text>
</comment>
<evidence type="ECO:0000256" key="1">
    <source>
        <dbReference type="ARBA" id="ARBA00012928"/>
    </source>
</evidence>
<dbReference type="InterPro" id="IPR050134">
    <property type="entry name" value="NAD-dep_sirtuin_deacylases"/>
</dbReference>
<keyword evidence="4" id="KW-0479">Metal-binding</keyword>
<feature type="active site" description="Proton acceptor" evidence="4">
    <location>
        <position position="125"/>
    </location>
</feature>
<gene>
    <name evidence="6" type="ORF">IMZ08_10485</name>
</gene>
<feature type="domain" description="Deacetylase sirtuin-type" evidence="5">
    <location>
        <begin position="4"/>
        <end position="245"/>
    </location>
</feature>
<keyword evidence="7" id="KW-1185">Reference proteome</keyword>
<keyword evidence="4" id="KW-0862">Zinc</keyword>
<protein>
    <recommendedName>
        <fullName evidence="1">protein acetyllysine N-acetyltransferase</fullName>
        <ecNumber evidence="1">2.3.1.286</ecNumber>
    </recommendedName>
</protein>
<dbReference type="PROSITE" id="PS50305">
    <property type="entry name" value="SIRTUIN"/>
    <property type="match status" value="1"/>
</dbReference>
<evidence type="ECO:0000256" key="2">
    <source>
        <dbReference type="ARBA" id="ARBA00022679"/>
    </source>
</evidence>
<dbReference type="InterPro" id="IPR029035">
    <property type="entry name" value="DHS-like_NAD/FAD-binding_dom"/>
</dbReference>
<dbReference type="InterPro" id="IPR003000">
    <property type="entry name" value="Sirtuin"/>
</dbReference>
<dbReference type="CDD" id="cd01407">
    <property type="entry name" value="SIR2-fam"/>
    <property type="match status" value="1"/>
</dbReference>
<dbReference type="InterPro" id="IPR026591">
    <property type="entry name" value="Sirtuin_cat_small_dom_sf"/>
</dbReference>
<dbReference type="Pfam" id="PF02146">
    <property type="entry name" value="SIR2"/>
    <property type="match status" value="1"/>
</dbReference>
<dbReference type="Gene3D" id="3.30.1600.10">
    <property type="entry name" value="SIR2/SIRT2 'Small Domain"/>
    <property type="match status" value="1"/>
</dbReference>
<evidence type="ECO:0000313" key="7">
    <source>
        <dbReference type="Proteomes" id="UP001516662"/>
    </source>
</evidence>
<evidence type="ECO:0000259" key="5">
    <source>
        <dbReference type="PROSITE" id="PS50305"/>
    </source>
</evidence>
<dbReference type="SUPFAM" id="SSF52467">
    <property type="entry name" value="DHS-like NAD/FAD-binding domain"/>
    <property type="match status" value="1"/>
</dbReference>
<organism evidence="6 7">
    <name type="scientific">Litchfieldia luteola</name>
    <dbReference type="NCBI Taxonomy" id="682179"/>
    <lineage>
        <taxon>Bacteria</taxon>
        <taxon>Bacillati</taxon>
        <taxon>Bacillota</taxon>
        <taxon>Bacilli</taxon>
        <taxon>Bacillales</taxon>
        <taxon>Bacillaceae</taxon>
        <taxon>Litchfieldia</taxon>
    </lineage>
</organism>
<accession>A0ABR9QJ01</accession>
<feature type="binding site" evidence="4">
    <location>
        <position position="154"/>
    </location>
    <ligand>
        <name>Zn(2+)</name>
        <dbReference type="ChEBI" id="CHEBI:29105"/>
    </ligand>
</feature>
<proteinExistence type="predicted"/>
<dbReference type="PANTHER" id="PTHR11085">
    <property type="entry name" value="NAD-DEPENDENT PROTEIN DEACYLASE SIRTUIN-5, MITOCHONDRIAL-RELATED"/>
    <property type="match status" value="1"/>
</dbReference>
<dbReference type="EC" id="2.3.1.286" evidence="1"/>
<feature type="binding site" evidence="4">
    <location>
        <position position="151"/>
    </location>
    <ligand>
        <name>Zn(2+)</name>
        <dbReference type="ChEBI" id="CHEBI:29105"/>
    </ligand>
</feature>
<dbReference type="RefSeq" id="WP_193536226.1">
    <property type="nucleotide sequence ID" value="NZ_JADCLJ010000020.1"/>
</dbReference>
<reference evidence="6 7" key="1">
    <citation type="submission" date="2020-10" db="EMBL/GenBank/DDBJ databases">
        <title>Bacillus sp. HD4P25, an endophyte from a halophyte.</title>
        <authorList>
            <person name="Sun J.-Q."/>
        </authorList>
    </citation>
    <scope>NUCLEOTIDE SEQUENCE [LARGE SCALE GENOMIC DNA]</scope>
    <source>
        <strain evidence="6 7">YIM 93174</strain>
    </source>
</reference>
<evidence type="ECO:0000256" key="4">
    <source>
        <dbReference type="PROSITE-ProRule" id="PRU00236"/>
    </source>
</evidence>
<evidence type="ECO:0000256" key="3">
    <source>
        <dbReference type="ARBA" id="ARBA00023027"/>
    </source>
</evidence>
<dbReference type="Proteomes" id="UP001516662">
    <property type="component" value="Unassembled WGS sequence"/>
</dbReference>
<name>A0ABR9QJ01_9BACI</name>
<dbReference type="EMBL" id="JADCLJ010000020">
    <property type="protein sequence ID" value="MBE4908482.1"/>
    <property type="molecule type" value="Genomic_DNA"/>
</dbReference>
<keyword evidence="3" id="KW-0520">NAD</keyword>
<dbReference type="InterPro" id="IPR026590">
    <property type="entry name" value="Ssirtuin_cat_dom"/>
</dbReference>